<dbReference type="Proteomes" id="UP000552097">
    <property type="component" value="Unassembled WGS sequence"/>
</dbReference>
<comment type="catalytic activity">
    <reaction evidence="3">
        <text>[thioredoxin]-dithiol + NADP(+) = [thioredoxin]-disulfide + NADPH + H(+)</text>
        <dbReference type="Rhea" id="RHEA:20345"/>
        <dbReference type="Rhea" id="RHEA-COMP:10698"/>
        <dbReference type="Rhea" id="RHEA-COMP:10700"/>
        <dbReference type="ChEBI" id="CHEBI:15378"/>
        <dbReference type="ChEBI" id="CHEBI:29950"/>
        <dbReference type="ChEBI" id="CHEBI:50058"/>
        <dbReference type="ChEBI" id="CHEBI:57783"/>
        <dbReference type="ChEBI" id="CHEBI:58349"/>
        <dbReference type="EC" id="1.8.1.9"/>
    </reaction>
</comment>
<dbReference type="EC" id="1.8.1.9" evidence="5"/>
<evidence type="ECO:0000256" key="1">
    <source>
        <dbReference type="ARBA" id="ARBA00022630"/>
    </source>
</evidence>
<dbReference type="AlphaFoldDB" id="A0A7W9HIA2"/>
<dbReference type="InterPro" id="IPR036188">
    <property type="entry name" value="FAD/NAD-bd_sf"/>
</dbReference>
<sequence length="303" mass="31436">MEIGDSGYSSDRYEVVVIGGGAAGLNAALVLGRARRSVAVVDSGEPRNAPAEGVHGFLSRDGMPPGELLAVGRDEVARYGGRFVSGRVARVEQEAGDGPSFRVVLEDGTVLAAARVVVATGLRDELPDVPGVREGWGAYALHCPYCHGYEVADGPLGILGTHERSAHQALLVRQWSSDLVFFAVRPLSDDDRAALTKRGIRIVDGPVHAVTAAGVETEAEGLVPRRAVFVAPEFLPRDGFLDALGCERDDAGWVRVDGWGATSVPGVYAAGNVVDAMAQVVSAAAAGAKAGVAVNADLVFTAA</sequence>
<evidence type="ECO:0000259" key="4">
    <source>
        <dbReference type="Pfam" id="PF07992"/>
    </source>
</evidence>
<dbReference type="PANTHER" id="PTHR48105">
    <property type="entry name" value="THIOREDOXIN REDUCTASE 1-RELATED-RELATED"/>
    <property type="match status" value="1"/>
</dbReference>
<dbReference type="InterPro" id="IPR050097">
    <property type="entry name" value="Ferredoxin-NADP_redctase_2"/>
</dbReference>
<keyword evidence="1" id="KW-0285">Flavoprotein</keyword>
<dbReference type="InterPro" id="IPR023753">
    <property type="entry name" value="FAD/NAD-binding_dom"/>
</dbReference>
<dbReference type="PRINTS" id="PR00368">
    <property type="entry name" value="FADPNR"/>
</dbReference>
<comment type="caution">
    <text evidence="5">The sequence shown here is derived from an EMBL/GenBank/DDBJ whole genome shotgun (WGS) entry which is preliminary data.</text>
</comment>
<name>A0A7W9HIA2_9PSEU</name>
<evidence type="ECO:0000313" key="6">
    <source>
        <dbReference type="Proteomes" id="UP000552097"/>
    </source>
</evidence>
<dbReference type="Pfam" id="PF07992">
    <property type="entry name" value="Pyr_redox_2"/>
    <property type="match status" value="2"/>
</dbReference>
<dbReference type="EMBL" id="JACHMO010000001">
    <property type="protein sequence ID" value="MBB5802546.1"/>
    <property type="molecule type" value="Genomic_DNA"/>
</dbReference>
<evidence type="ECO:0000313" key="5">
    <source>
        <dbReference type="EMBL" id="MBB5802546.1"/>
    </source>
</evidence>
<protein>
    <submittedName>
        <fullName evidence="5">Thioredoxin reductase (NADPH)</fullName>
        <ecNumber evidence="5">1.8.1.9</ecNumber>
    </submittedName>
</protein>
<gene>
    <name evidence="5" type="ORF">F4560_002314</name>
</gene>
<organism evidence="5 6">
    <name type="scientific">Saccharothrix ecbatanensis</name>
    <dbReference type="NCBI Taxonomy" id="1105145"/>
    <lineage>
        <taxon>Bacteria</taxon>
        <taxon>Bacillati</taxon>
        <taxon>Actinomycetota</taxon>
        <taxon>Actinomycetes</taxon>
        <taxon>Pseudonocardiales</taxon>
        <taxon>Pseudonocardiaceae</taxon>
        <taxon>Saccharothrix</taxon>
    </lineage>
</organism>
<evidence type="ECO:0000256" key="2">
    <source>
        <dbReference type="ARBA" id="ARBA00023002"/>
    </source>
</evidence>
<reference evidence="5 6" key="1">
    <citation type="submission" date="2020-08" db="EMBL/GenBank/DDBJ databases">
        <title>Sequencing the genomes of 1000 actinobacteria strains.</title>
        <authorList>
            <person name="Klenk H.-P."/>
        </authorList>
    </citation>
    <scope>NUCLEOTIDE SEQUENCE [LARGE SCALE GENOMIC DNA]</scope>
    <source>
        <strain evidence="5 6">DSM 45486</strain>
    </source>
</reference>
<proteinExistence type="predicted"/>
<feature type="domain" description="FAD/NAD(P)-binding" evidence="4">
    <location>
        <begin position="13"/>
        <end position="154"/>
    </location>
</feature>
<dbReference type="SUPFAM" id="SSF51905">
    <property type="entry name" value="FAD/NAD(P)-binding domain"/>
    <property type="match status" value="1"/>
</dbReference>
<keyword evidence="2 5" id="KW-0560">Oxidoreductase</keyword>
<keyword evidence="6" id="KW-1185">Reference proteome</keyword>
<feature type="domain" description="FAD/NAD(P)-binding" evidence="4">
    <location>
        <begin position="193"/>
        <end position="287"/>
    </location>
</feature>
<dbReference type="Gene3D" id="3.50.50.60">
    <property type="entry name" value="FAD/NAD(P)-binding domain"/>
    <property type="match status" value="2"/>
</dbReference>
<dbReference type="RefSeq" id="WP_184919305.1">
    <property type="nucleotide sequence ID" value="NZ_JACHMO010000001.1"/>
</dbReference>
<dbReference type="PRINTS" id="PR00469">
    <property type="entry name" value="PNDRDTASEII"/>
</dbReference>
<accession>A0A7W9HIA2</accession>
<evidence type="ECO:0000256" key="3">
    <source>
        <dbReference type="ARBA" id="ARBA00048132"/>
    </source>
</evidence>
<dbReference type="GO" id="GO:0004791">
    <property type="term" value="F:thioredoxin-disulfide reductase (NADPH) activity"/>
    <property type="evidence" value="ECO:0007669"/>
    <property type="project" value="UniProtKB-EC"/>
</dbReference>